<dbReference type="InterPro" id="IPR043502">
    <property type="entry name" value="DNA/RNA_pol_sf"/>
</dbReference>
<reference evidence="3 4" key="1">
    <citation type="submission" date="2020-10" db="EMBL/GenBank/DDBJ databases">
        <title>Phylogeny of dyella-like bacteria.</title>
        <authorList>
            <person name="Fu J."/>
        </authorList>
    </citation>
    <scope>NUCLEOTIDE SEQUENCE [LARGE SCALE GENOMIC DNA]</scope>
    <source>
        <strain evidence="3 4">KACC 19113</strain>
    </source>
</reference>
<dbReference type="PANTHER" id="PTHR34047">
    <property type="entry name" value="NUCLEAR INTRON MATURASE 1, MITOCHONDRIAL-RELATED"/>
    <property type="match status" value="1"/>
</dbReference>
<gene>
    <name evidence="3" type="ORF">ISP25_07690</name>
</gene>
<dbReference type="PROSITE" id="PS50878">
    <property type="entry name" value="RT_POL"/>
    <property type="match status" value="1"/>
</dbReference>
<comment type="similarity">
    <text evidence="1">Belongs to the bacterial reverse transcriptase family.</text>
</comment>
<keyword evidence="4" id="KW-1185">Reference proteome</keyword>
<proteinExistence type="inferred from homology"/>
<evidence type="ECO:0000256" key="1">
    <source>
        <dbReference type="ARBA" id="ARBA00034120"/>
    </source>
</evidence>
<sequence>MTTPRYLDGCVAGSQVNGKAPRAFWQVYGNNGNVNYDNRDNNNGVVRPCRLVPRPGECKGGKVSVEALHHAWRAARRRKQPSRNQLAFEVRWMDRLLELQQQLNAGTWKPLPTTCFIASRPKAREIHAPDFSDRVVHHWLVPQLEAIYEPRFIFDSYSNRKGKGTHKAVERLRQFVREVHSGQGGGWYLQLDVKNFFPSIHRPTLWAMLKRRLTRAGLPEVGMRATHALLRHPVQVQGIRYRCTEAERARVPMHKRLENAPTGCGLPIGNLSSQFFANVYLDKLDQFVKHVLKAKRYVRFVDDFVLVHHDRAVLAEWKERIEQFLVSELRLQLKDDVRLRPLSAGCDFLGYVVYPTHTRVRRRVLSHAAEKLEAWRKEHLQGRVATGTPADFRHLQSVWSSYTGHMRHANAHRLQQTILRRQPWLAPLANTRRRFSHRLEGQPVRIEVFHG</sequence>
<keyword evidence="3" id="KW-0808">Transferase</keyword>
<accession>A0ABW8J747</accession>
<comment type="caution">
    <text evidence="3">The sequence shown here is derived from an EMBL/GenBank/DDBJ whole genome shotgun (WGS) entry which is preliminary data.</text>
</comment>
<dbReference type="Proteomes" id="UP001620339">
    <property type="component" value="Unassembled WGS sequence"/>
</dbReference>
<dbReference type="InterPro" id="IPR000477">
    <property type="entry name" value="RT_dom"/>
</dbReference>
<dbReference type="RefSeq" id="WP_404612982.1">
    <property type="nucleotide sequence ID" value="NZ_JADIKK010000008.1"/>
</dbReference>
<keyword evidence="3" id="KW-0548">Nucleotidyltransferase</keyword>
<dbReference type="EMBL" id="JADIKK010000008">
    <property type="protein sequence ID" value="MFK2876944.1"/>
    <property type="molecule type" value="Genomic_DNA"/>
</dbReference>
<evidence type="ECO:0000313" key="3">
    <source>
        <dbReference type="EMBL" id="MFK2876944.1"/>
    </source>
</evidence>
<dbReference type="PANTHER" id="PTHR34047:SF8">
    <property type="entry name" value="PROTEIN YKFC"/>
    <property type="match status" value="1"/>
</dbReference>
<feature type="domain" description="Reverse transcriptase" evidence="2">
    <location>
        <begin position="122"/>
        <end position="353"/>
    </location>
</feature>
<dbReference type="SUPFAM" id="SSF56672">
    <property type="entry name" value="DNA/RNA polymerases"/>
    <property type="match status" value="1"/>
</dbReference>
<organism evidence="3 4">
    <name type="scientific">Rhodanobacter hydrolyticus</name>
    <dbReference type="NCBI Taxonomy" id="2250595"/>
    <lineage>
        <taxon>Bacteria</taxon>
        <taxon>Pseudomonadati</taxon>
        <taxon>Pseudomonadota</taxon>
        <taxon>Gammaproteobacteria</taxon>
        <taxon>Lysobacterales</taxon>
        <taxon>Rhodanobacteraceae</taxon>
        <taxon>Rhodanobacter</taxon>
    </lineage>
</organism>
<name>A0ABW8J747_9GAMM</name>
<dbReference type="Pfam" id="PF00078">
    <property type="entry name" value="RVT_1"/>
    <property type="match status" value="1"/>
</dbReference>
<evidence type="ECO:0000259" key="2">
    <source>
        <dbReference type="PROSITE" id="PS50878"/>
    </source>
</evidence>
<dbReference type="InterPro" id="IPR051083">
    <property type="entry name" value="GrpII_Intron_Splice-Mob/Def"/>
</dbReference>
<evidence type="ECO:0000313" key="4">
    <source>
        <dbReference type="Proteomes" id="UP001620339"/>
    </source>
</evidence>
<keyword evidence="3" id="KW-0695">RNA-directed DNA polymerase</keyword>
<dbReference type="CDD" id="cd01646">
    <property type="entry name" value="RT_Bac_retron_I"/>
    <property type="match status" value="1"/>
</dbReference>
<dbReference type="GO" id="GO:0003964">
    <property type="term" value="F:RNA-directed DNA polymerase activity"/>
    <property type="evidence" value="ECO:0007669"/>
    <property type="project" value="UniProtKB-KW"/>
</dbReference>
<protein>
    <submittedName>
        <fullName evidence="3">RNA-directed DNA polymerase</fullName>
    </submittedName>
</protein>